<proteinExistence type="predicted"/>
<keyword evidence="1" id="KW-0812">Transmembrane</keyword>
<reference evidence="3" key="1">
    <citation type="submission" date="2019-03" db="EMBL/GenBank/DDBJ databases">
        <title>Snf2 controls pulcherriminic acid biosynthesis and connects pigmentation and antifungal activity of the yeast Metschnikowia pulcherrima.</title>
        <authorList>
            <person name="Gore-Lloyd D."/>
            <person name="Sumann I."/>
            <person name="Brachmann A.O."/>
            <person name="Schneeberger K."/>
            <person name="Ortiz-Merino R.A."/>
            <person name="Moreno-Beltran M."/>
            <person name="Schlaefli M."/>
            <person name="Kirner P."/>
            <person name="Santos Kron A."/>
            <person name="Wolfe K.H."/>
            <person name="Piel J."/>
            <person name="Ahrens C.H."/>
            <person name="Henk D."/>
            <person name="Freimoser F.M."/>
        </authorList>
    </citation>
    <scope>NUCLEOTIDE SEQUENCE [LARGE SCALE GENOMIC DNA]</scope>
    <source>
        <strain evidence="3">APC 1.2</strain>
    </source>
</reference>
<organism evidence="2 3">
    <name type="scientific">Metschnikowia aff. pulcherrima</name>
    <dbReference type="NCBI Taxonomy" id="2163413"/>
    <lineage>
        <taxon>Eukaryota</taxon>
        <taxon>Fungi</taxon>
        <taxon>Dikarya</taxon>
        <taxon>Ascomycota</taxon>
        <taxon>Saccharomycotina</taxon>
        <taxon>Pichiomycetes</taxon>
        <taxon>Metschnikowiaceae</taxon>
        <taxon>Metschnikowia</taxon>
    </lineage>
</organism>
<keyword evidence="3" id="KW-1185">Reference proteome</keyword>
<accession>A0A4V1AEJ5</accession>
<dbReference type="AlphaFoldDB" id="A0A4V1AEJ5"/>
<feature type="transmembrane region" description="Helical" evidence="1">
    <location>
        <begin position="137"/>
        <end position="162"/>
    </location>
</feature>
<dbReference type="Proteomes" id="UP000292447">
    <property type="component" value="Chromosome IV"/>
</dbReference>
<evidence type="ECO:0000313" key="2">
    <source>
        <dbReference type="EMBL" id="QBM89433.1"/>
    </source>
</evidence>
<name>A0A4V1AEJ5_9ASCO</name>
<sequence>MLSNQHISKQNKLEAAQATDEASIAIRMHRWFHPEKYDKSFVGKNCDKKLQKFKLERSTWIIKVVLVSSVILSLSLELGLVIGAKVLEGTPKQYFLDLISFCIVSTIAVYLMCFDFRPEPREVAGSLKSLARINRTWSLCLWFFATWPFTAGVLALTIHLVIGKLQALSNR</sequence>
<keyword evidence="1" id="KW-0472">Membrane</keyword>
<keyword evidence="1" id="KW-1133">Transmembrane helix</keyword>
<feature type="transmembrane region" description="Helical" evidence="1">
    <location>
        <begin position="94"/>
        <end position="116"/>
    </location>
</feature>
<evidence type="ECO:0000256" key="1">
    <source>
        <dbReference type="SAM" id="Phobius"/>
    </source>
</evidence>
<protein>
    <submittedName>
        <fullName evidence="2">Uncharacterized protein</fullName>
    </submittedName>
</protein>
<dbReference type="EMBL" id="CP034459">
    <property type="protein sequence ID" value="QBM89433.1"/>
    <property type="molecule type" value="Genomic_DNA"/>
</dbReference>
<gene>
    <name evidence="2" type="ORF">METSCH_D05050</name>
</gene>
<feature type="transmembrane region" description="Helical" evidence="1">
    <location>
        <begin position="60"/>
        <end position="82"/>
    </location>
</feature>
<evidence type="ECO:0000313" key="3">
    <source>
        <dbReference type="Proteomes" id="UP000292447"/>
    </source>
</evidence>